<organism evidence="2 3">
    <name type="scientific">Muraenolepis orangiensis</name>
    <name type="common">Patagonian moray cod</name>
    <dbReference type="NCBI Taxonomy" id="630683"/>
    <lineage>
        <taxon>Eukaryota</taxon>
        <taxon>Metazoa</taxon>
        <taxon>Chordata</taxon>
        <taxon>Craniata</taxon>
        <taxon>Vertebrata</taxon>
        <taxon>Euteleostomi</taxon>
        <taxon>Actinopterygii</taxon>
        <taxon>Neopterygii</taxon>
        <taxon>Teleostei</taxon>
        <taxon>Neoteleostei</taxon>
        <taxon>Acanthomorphata</taxon>
        <taxon>Zeiogadaria</taxon>
        <taxon>Gadariae</taxon>
        <taxon>Gadiformes</taxon>
        <taxon>Muraenolepidoidei</taxon>
        <taxon>Muraenolepididae</taxon>
        <taxon>Muraenolepis</taxon>
    </lineage>
</organism>
<comment type="caution">
    <text evidence="2">The sequence shown here is derived from an EMBL/GenBank/DDBJ whole genome shotgun (WGS) entry which is preliminary data.</text>
</comment>
<proteinExistence type="predicted"/>
<dbReference type="Proteomes" id="UP001148018">
    <property type="component" value="Unassembled WGS sequence"/>
</dbReference>
<dbReference type="OrthoDB" id="10664254at2759"/>
<dbReference type="EMBL" id="JANIIK010000116">
    <property type="protein sequence ID" value="KAJ3587376.1"/>
    <property type="molecule type" value="Genomic_DNA"/>
</dbReference>
<keyword evidence="3" id="KW-1185">Reference proteome</keyword>
<feature type="compositionally biased region" description="Polar residues" evidence="1">
    <location>
        <begin position="29"/>
        <end position="39"/>
    </location>
</feature>
<evidence type="ECO:0000313" key="2">
    <source>
        <dbReference type="EMBL" id="KAJ3587376.1"/>
    </source>
</evidence>
<dbReference type="AlphaFoldDB" id="A0A9Q0DFG5"/>
<evidence type="ECO:0000256" key="1">
    <source>
        <dbReference type="SAM" id="MobiDB-lite"/>
    </source>
</evidence>
<evidence type="ECO:0000313" key="3">
    <source>
        <dbReference type="Proteomes" id="UP001148018"/>
    </source>
</evidence>
<protein>
    <submittedName>
        <fullName evidence="2">Uncharacterized protein</fullName>
    </submittedName>
</protein>
<reference evidence="2" key="1">
    <citation type="submission" date="2022-07" db="EMBL/GenBank/DDBJ databases">
        <title>Chromosome-level genome of Muraenolepis orangiensis.</title>
        <authorList>
            <person name="Kim J."/>
        </authorList>
    </citation>
    <scope>NUCLEOTIDE SEQUENCE</scope>
    <source>
        <strain evidence="2">KU_S4_2022</strain>
        <tissue evidence="2">Muscle</tissue>
    </source>
</reference>
<sequence>MEQLKGSRPFCSLSKRGEEERERGPRVPTQASFSSSETLQALEPGAHLLLGARGPQPPSRDNLEPGPPGRNS</sequence>
<gene>
    <name evidence="2" type="ORF">NHX12_010974</name>
</gene>
<feature type="region of interest" description="Disordered" evidence="1">
    <location>
        <begin position="1"/>
        <end position="72"/>
    </location>
</feature>
<feature type="compositionally biased region" description="Basic and acidic residues" evidence="1">
    <location>
        <begin position="15"/>
        <end position="25"/>
    </location>
</feature>
<accession>A0A9Q0DFG5</accession>
<name>A0A9Q0DFG5_9TELE</name>